<feature type="transmembrane region" description="Helical" evidence="1">
    <location>
        <begin position="175"/>
        <end position="191"/>
    </location>
</feature>
<accession>A0A0M1LU37</accession>
<reference evidence="4 5" key="1">
    <citation type="submission" date="2019-04" db="EMBL/GenBank/DDBJ databases">
        <title>Genome sequencing of Clostridium botulinum Groups I-IV and Clostridium butyricum.</title>
        <authorList>
            <person name="Brunt J."/>
            <person name="Van Vliet A.H.M."/>
            <person name="Stringer S.C."/>
            <person name="Carter A.T."/>
            <person name="Peck M.W."/>
        </authorList>
    </citation>
    <scope>NUCLEOTIDE SEQUENCE [LARGE SCALE GENOMIC DNA]</scope>
    <source>
        <strain evidence="2 5">1605</strain>
        <strain evidence="3 4">CB-K-33E</strain>
    </source>
</reference>
<dbReference type="AlphaFoldDB" id="A0A0M1LU37"/>
<name>A0A0M1LU37_CLOBO</name>
<evidence type="ECO:0000313" key="2">
    <source>
        <dbReference type="EMBL" id="NFF89217.1"/>
    </source>
</evidence>
<organism evidence="2 5">
    <name type="scientific">Clostridium botulinum</name>
    <dbReference type="NCBI Taxonomy" id="1491"/>
    <lineage>
        <taxon>Bacteria</taxon>
        <taxon>Bacillati</taxon>
        <taxon>Bacillota</taxon>
        <taxon>Clostridia</taxon>
        <taxon>Eubacteriales</taxon>
        <taxon>Clostridiaceae</taxon>
        <taxon>Clostridium</taxon>
    </lineage>
</organism>
<gene>
    <name evidence="2" type="ORF">FC774_15290</name>
    <name evidence="3" type="ORF">FDB51_08265</name>
</gene>
<dbReference type="EMBL" id="SWOV01000056">
    <property type="protein sequence ID" value="NFF89217.1"/>
    <property type="molecule type" value="Genomic_DNA"/>
</dbReference>
<evidence type="ECO:0000313" key="5">
    <source>
        <dbReference type="Proteomes" id="UP000476820"/>
    </source>
</evidence>
<dbReference type="PANTHER" id="PTHR31610">
    <property type="entry name" value="SLR0360 PROTEIN"/>
    <property type="match status" value="1"/>
</dbReference>
<protein>
    <submittedName>
        <fullName evidence="2">Permease</fullName>
    </submittedName>
</protein>
<sequence>MSTETKNKLPLFVPSDFDATVGAFFDGFSKILVAIAVLAGTLSISSEVIFGTMMPGIGLGVLLLNGFFWWDGRREAIKRNQPDLVAMPAGLQAGRIFIWLFSIMVPVYVTTGNPMLAFNVGVFANFIAGFIFVIGAIAIKFLLKVIPQSALFGALAGGAIVFLVLNPLIDMFQMPLIGWISFIVLLVIYLAKINTGKVPSAFIAIAIGSAAAWLLGNMSVEGITAATQNLGFYLPKITLDIFNPAVMSETMKYIPIIIVFTISEVITGIQAVEQARECGDEFNATKLLVAAGIISSISALFGNPFALALYWGYPAWKEIKAGTGYSLAVGGVYLLIGMTGVAALVTALIPEVAALPVLIFIGLSSTTQAFEVNKSRYYPAVIIAMIPLLLDGLWGKFSSGISAGGSLVGQQVSLDLVKLAEIGEKTGFETFAHGSAFIGIILGSIIAFIIDRKWKNIAATCLAGTILTSVGIIHVAKIPTSISILVENMTSTYSIMYLGTALVFGMLHFLKFAPAEELEN</sequence>
<proteinExistence type="predicted"/>
<feature type="transmembrane region" description="Helical" evidence="1">
    <location>
        <begin position="91"/>
        <end position="109"/>
    </location>
</feature>
<dbReference type="RefSeq" id="WP_053341695.1">
    <property type="nucleotide sequence ID" value="NZ_LFPA01000024.1"/>
</dbReference>
<dbReference type="PANTHER" id="PTHR31610:SF0">
    <property type="entry name" value="SLC26A_SULP TRANSPORTER DOMAIN-CONTAINING PROTEIN"/>
    <property type="match status" value="1"/>
</dbReference>
<keyword evidence="1" id="KW-0472">Membrane</keyword>
<feature type="transmembrane region" description="Helical" evidence="1">
    <location>
        <begin position="198"/>
        <end position="216"/>
    </location>
</feature>
<evidence type="ECO:0000313" key="3">
    <source>
        <dbReference type="EMBL" id="NFN35123.1"/>
    </source>
</evidence>
<feature type="transmembrane region" description="Helical" evidence="1">
    <location>
        <begin position="21"/>
        <end position="42"/>
    </location>
</feature>
<feature type="transmembrane region" description="Helical" evidence="1">
    <location>
        <begin position="377"/>
        <end position="397"/>
    </location>
</feature>
<keyword evidence="1" id="KW-1133">Transmembrane helix</keyword>
<dbReference type="Proteomes" id="UP000476820">
    <property type="component" value="Unassembled WGS sequence"/>
</dbReference>
<feature type="transmembrane region" description="Helical" evidence="1">
    <location>
        <begin position="495"/>
        <end position="513"/>
    </location>
</feature>
<feature type="transmembrane region" description="Helical" evidence="1">
    <location>
        <begin position="253"/>
        <end position="272"/>
    </location>
</feature>
<dbReference type="OrthoDB" id="3320984at2"/>
<feature type="transmembrane region" description="Helical" evidence="1">
    <location>
        <begin position="431"/>
        <end position="450"/>
    </location>
</feature>
<evidence type="ECO:0000313" key="4">
    <source>
        <dbReference type="Proteomes" id="UP000473681"/>
    </source>
</evidence>
<comment type="caution">
    <text evidence="2">The sequence shown here is derived from an EMBL/GenBank/DDBJ whole genome shotgun (WGS) entry which is preliminary data.</text>
</comment>
<feature type="transmembrane region" description="Helical" evidence="1">
    <location>
        <begin position="332"/>
        <end position="365"/>
    </location>
</feature>
<feature type="transmembrane region" description="Helical" evidence="1">
    <location>
        <begin position="457"/>
        <end position="475"/>
    </location>
</feature>
<keyword evidence="1" id="KW-0812">Transmembrane</keyword>
<feature type="transmembrane region" description="Helical" evidence="1">
    <location>
        <begin position="48"/>
        <end position="70"/>
    </location>
</feature>
<feature type="transmembrane region" description="Helical" evidence="1">
    <location>
        <begin position="284"/>
        <end position="312"/>
    </location>
</feature>
<feature type="transmembrane region" description="Helical" evidence="1">
    <location>
        <begin position="150"/>
        <end position="169"/>
    </location>
</feature>
<feature type="transmembrane region" description="Helical" evidence="1">
    <location>
        <begin position="115"/>
        <end position="143"/>
    </location>
</feature>
<evidence type="ECO:0000256" key="1">
    <source>
        <dbReference type="SAM" id="Phobius"/>
    </source>
</evidence>
<dbReference type="EMBL" id="SWVK01000009">
    <property type="protein sequence ID" value="NFN35123.1"/>
    <property type="molecule type" value="Genomic_DNA"/>
</dbReference>
<dbReference type="Proteomes" id="UP000473681">
    <property type="component" value="Unassembled WGS sequence"/>
</dbReference>